<name>A0A1V0SDV7_9VIRU</name>
<proteinExistence type="predicted"/>
<gene>
    <name evidence="1" type="ORF">Indivirus_5_19</name>
</gene>
<organism evidence="1">
    <name type="scientific">Indivirus ILV1</name>
    <dbReference type="NCBI Taxonomy" id="1977633"/>
    <lineage>
        <taxon>Viruses</taxon>
        <taxon>Varidnaviria</taxon>
        <taxon>Bamfordvirae</taxon>
        <taxon>Nucleocytoviricota</taxon>
        <taxon>Megaviricetes</taxon>
        <taxon>Imitervirales</taxon>
        <taxon>Mimiviridae</taxon>
        <taxon>Klosneuvirinae</taxon>
        <taxon>Indivirus</taxon>
    </lineage>
</organism>
<dbReference type="EMBL" id="KY684089">
    <property type="protein sequence ID" value="ARF09896.1"/>
    <property type="molecule type" value="Genomic_DNA"/>
</dbReference>
<accession>A0A1V0SDV7</accession>
<sequence length="140" mass="16349">MTTDCVVCFCPINDPVYYTIDEKNWIEHKYCLECLEDIRTRAWQLYVGNIKKADCEKSLKTCLQFGIPNKLTIDSTLLSSQMQAIRCKNEIISTKLDLTITDEDLIKLNVDFKNIYEKMIVSDIFDYISEIHMTLANYNL</sequence>
<evidence type="ECO:0000313" key="1">
    <source>
        <dbReference type="EMBL" id="ARF09896.1"/>
    </source>
</evidence>
<reference evidence="1" key="1">
    <citation type="journal article" date="2017" name="Science">
        <title>Giant viruses with an expanded complement of translation system components.</title>
        <authorList>
            <person name="Schulz F."/>
            <person name="Yutin N."/>
            <person name="Ivanova N.N."/>
            <person name="Ortega D.R."/>
            <person name="Lee T.K."/>
            <person name="Vierheilig J."/>
            <person name="Daims H."/>
            <person name="Horn M."/>
            <person name="Wagner M."/>
            <person name="Jensen G.J."/>
            <person name="Kyrpides N.C."/>
            <person name="Koonin E.V."/>
            <person name="Woyke T."/>
        </authorList>
    </citation>
    <scope>NUCLEOTIDE SEQUENCE</scope>
    <source>
        <strain evidence="1">ILV1</strain>
    </source>
</reference>
<protein>
    <submittedName>
        <fullName evidence="1">Uncharacterized protein</fullName>
    </submittedName>
</protein>